<dbReference type="SUPFAM" id="SSF55347">
    <property type="entry name" value="Glyceraldehyde-3-phosphate dehydrogenase-like, C-terminal domain"/>
    <property type="match status" value="1"/>
</dbReference>
<reference evidence="4 5" key="1">
    <citation type="submission" date="2017-01" db="EMBL/GenBank/DDBJ databases">
        <title>Draft genome sequence of Bacillus oleronius.</title>
        <authorList>
            <person name="Allam M."/>
        </authorList>
    </citation>
    <scope>NUCLEOTIDE SEQUENCE [LARGE SCALE GENOMIC DNA]</scope>
    <source>
        <strain evidence="4 5">DSM 9356</strain>
    </source>
</reference>
<dbReference type="InterPro" id="IPR004104">
    <property type="entry name" value="Gfo/Idh/MocA-like_OxRdtase_C"/>
</dbReference>
<keyword evidence="5" id="KW-1185">Reference proteome</keyword>
<dbReference type="InterPro" id="IPR051450">
    <property type="entry name" value="Gfo/Idh/MocA_Oxidoreductases"/>
</dbReference>
<comment type="similarity">
    <text evidence="1">Belongs to the Gfo/Idh/MocA family.</text>
</comment>
<dbReference type="Gene3D" id="3.40.50.720">
    <property type="entry name" value="NAD(P)-binding Rossmann-like Domain"/>
    <property type="match status" value="1"/>
</dbReference>
<accession>A0A8E2LEQ2</accession>
<dbReference type="PANTHER" id="PTHR43377:SF2">
    <property type="entry name" value="BINDING ROSSMANN FOLD OXIDOREDUCTASE, PUTATIVE (AFU_ORTHOLOGUE AFUA_4G00560)-RELATED"/>
    <property type="match status" value="1"/>
</dbReference>
<dbReference type="GO" id="GO:0000166">
    <property type="term" value="F:nucleotide binding"/>
    <property type="evidence" value="ECO:0007669"/>
    <property type="project" value="InterPro"/>
</dbReference>
<dbReference type="PANTHER" id="PTHR43377">
    <property type="entry name" value="BILIVERDIN REDUCTASE A"/>
    <property type="match status" value="1"/>
</dbReference>
<protein>
    <submittedName>
        <fullName evidence="4">Oxidoreductase</fullName>
    </submittedName>
</protein>
<evidence type="ECO:0000259" key="3">
    <source>
        <dbReference type="Pfam" id="PF02894"/>
    </source>
</evidence>
<dbReference type="AlphaFoldDB" id="A0A8E2LEQ2"/>
<feature type="domain" description="Gfo/Idh/MocA-like oxidoreductase N-terminal" evidence="2">
    <location>
        <begin position="3"/>
        <end position="125"/>
    </location>
</feature>
<dbReference type="Pfam" id="PF01408">
    <property type="entry name" value="GFO_IDH_MocA"/>
    <property type="match status" value="1"/>
</dbReference>
<dbReference type="RefSeq" id="WP_078109677.1">
    <property type="nucleotide sequence ID" value="NZ_CP065424.1"/>
</dbReference>
<dbReference type="Pfam" id="PF02894">
    <property type="entry name" value="GFO_IDH_MocA_C"/>
    <property type="match status" value="1"/>
</dbReference>
<dbReference type="SUPFAM" id="SSF51735">
    <property type="entry name" value="NAD(P)-binding Rossmann-fold domains"/>
    <property type="match status" value="1"/>
</dbReference>
<gene>
    <name evidence="4" type="ORF">BWZ43_05515</name>
</gene>
<sequence length="421" mass="47442">MITAALIGAGSRGLHAYGSYALKYPHELSFVAVAEPNREKGAKFAALHQINDKMVFDSWEEMLEKEKFCDALLICSPDRFHYKPVIQAIKKGYNILLEKPMSPNPQETLEIAKLATEHNVLLSVCHVLRYAPFYQELKSIIDQKVIGDIVSIQWNEHVGYYHQAHSFVRGNWGNSQQSSPMILQKCCHDLDLLQWIIGSECQSVSSYGNLTHFTSENAPEGSTLRCLDGCKVEKECPYSAMKWYLHDRDEWPANVVSVHPSIDSRLKALQEGPYGRCVYHCDNDVVDHQVINLLFEKDVTVSFTMTAFTKEICRSFRIMGTKGEIEGNDARNELKIQHFSGKTEVIIPESVAGGHMGADTSIMRDFIERVAKKEKESLTSAIVSAHSHLMAFAAEESRLSGTTVNFQEYVANLTKETQESK</sequence>
<dbReference type="Gene3D" id="3.30.360.10">
    <property type="entry name" value="Dihydrodipicolinate Reductase, domain 2"/>
    <property type="match status" value="1"/>
</dbReference>
<dbReference type="InterPro" id="IPR000683">
    <property type="entry name" value="Gfo/Idh/MocA-like_OxRdtase_N"/>
</dbReference>
<evidence type="ECO:0000259" key="2">
    <source>
        <dbReference type="Pfam" id="PF01408"/>
    </source>
</evidence>
<dbReference type="EMBL" id="MTLA01000056">
    <property type="protein sequence ID" value="OOP69370.1"/>
    <property type="molecule type" value="Genomic_DNA"/>
</dbReference>
<evidence type="ECO:0000256" key="1">
    <source>
        <dbReference type="ARBA" id="ARBA00010928"/>
    </source>
</evidence>
<dbReference type="Proteomes" id="UP000189761">
    <property type="component" value="Unassembled WGS sequence"/>
</dbReference>
<organism evidence="4 5">
    <name type="scientific">Heyndrickxia oleronia</name>
    <dbReference type="NCBI Taxonomy" id="38875"/>
    <lineage>
        <taxon>Bacteria</taxon>
        <taxon>Bacillati</taxon>
        <taxon>Bacillota</taxon>
        <taxon>Bacilli</taxon>
        <taxon>Bacillales</taxon>
        <taxon>Bacillaceae</taxon>
        <taxon>Heyndrickxia</taxon>
    </lineage>
</organism>
<proteinExistence type="inferred from homology"/>
<evidence type="ECO:0000313" key="5">
    <source>
        <dbReference type="Proteomes" id="UP000189761"/>
    </source>
</evidence>
<name>A0A8E2LEQ2_9BACI</name>
<dbReference type="InterPro" id="IPR036291">
    <property type="entry name" value="NAD(P)-bd_dom_sf"/>
</dbReference>
<evidence type="ECO:0000313" key="4">
    <source>
        <dbReference type="EMBL" id="OOP69370.1"/>
    </source>
</evidence>
<feature type="domain" description="Gfo/Idh/MocA-like oxidoreductase C-terminal" evidence="3">
    <location>
        <begin position="138"/>
        <end position="405"/>
    </location>
</feature>
<comment type="caution">
    <text evidence="4">The sequence shown here is derived from an EMBL/GenBank/DDBJ whole genome shotgun (WGS) entry which is preliminary data.</text>
</comment>